<evidence type="ECO:0000256" key="1">
    <source>
        <dbReference type="SAM" id="MobiDB-lite"/>
    </source>
</evidence>
<dbReference type="Proteomes" id="UP000006790">
    <property type="component" value="Chromosome 5"/>
</dbReference>
<dbReference type="PANTHER" id="PTHR28147:SF1">
    <property type="entry name" value="N-GLYCOSYLATION PROTEIN EOS1"/>
    <property type="match status" value="1"/>
</dbReference>
<dbReference type="HOGENOM" id="CLU_043059_2_0_1"/>
<dbReference type="eggNOG" id="ENOG502QTWB">
    <property type="taxonomic scope" value="Eukaryota"/>
</dbReference>
<accession>I6NDJ4</accession>
<dbReference type="AlphaFoldDB" id="I6NDJ4"/>
<dbReference type="EMBL" id="CP002501">
    <property type="protein sequence ID" value="AET40136.1"/>
    <property type="molecule type" value="Genomic_DNA"/>
</dbReference>
<feature type="region of interest" description="Disordered" evidence="1">
    <location>
        <begin position="1"/>
        <end position="31"/>
    </location>
</feature>
<evidence type="ECO:0000313" key="3">
    <source>
        <dbReference type="EMBL" id="AET40136.1"/>
    </source>
</evidence>
<dbReference type="PANTHER" id="PTHR28147">
    <property type="entry name" value="N-GLYCOSYLATION PROTEIN EOS1"/>
    <property type="match status" value="1"/>
</dbReference>
<dbReference type="KEGG" id="erc:Ecym_5381"/>
<dbReference type="InterPro" id="IPR021100">
    <property type="entry name" value="N-glycosylation_EOS1"/>
</dbReference>
<dbReference type="GO" id="GO:0005789">
    <property type="term" value="C:endoplasmic reticulum membrane"/>
    <property type="evidence" value="ECO:0007669"/>
    <property type="project" value="EnsemblFungi"/>
</dbReference>
<organism evidence="3 4">
    <name type="scientific">Eremothecium cymbalariae (strain CBS 270.75 / DBVPG 7215 / KCTC 17166 / NRRL Y-17582)</name>
    <name type="common">Yeast</name>
    <dbReference type="NCBI Taxonomy" id="931890"/>
    <lineage>
        <taxon>Eukaryota</taxon>
        <taxon>Fungi</taxon>
        <taxon>Dikarya</taxon>
        <taxon>Ascomycota</taxon>
        <taxon>Saccharomycotina</taxon>
        <taxon>Saccharomycetes</taxon>
        <taxon>Saccharomycetales</taxon>
        <taxon>Saccharomycetaceae</taxon>
        <taxon>Eremothecium</taxon>
    </lineage>
</organism>
<evidence type="ECO:0008006" key="5">
    <source>
        <dbReference type="Google" id="ProtNLM"/>
    </source>
</evidence>
<keyword evidence="2" id="KW-0472">Membrane</keyword>
<reference evidence="3 4" key="1">
    <citation type="journal article" date="2011" name="G3 (Bethesda)">
        <title>Genome evolution in the Eremothecium clade of the Saccharomyces complex revealed by comparative genomics.</title>
        <authorList>
            <person name="Wendland J."/>
            <person name="Walther A."/>
        </authorList>
    </citation>
    <scope>NUCLEOTIDE SEQUENCE [LARGE SCALE GENOMIC DNA]</scope>
    <source>
        <strain evidence="4">CBS 270.75 / DBVPG 7215 / KCTC 17166 / NRRL Y-17582</strain>
    </source>
</reference>
<feature type="transmembrane region" description="Helical" evidence="2">
    <location>
        <begin position="370"/>
        <end position="393"/>
    </location>
</feature>
<dbReference type="Pfam" id="PF12326">
    <property type="entry name" value="EOS1"/>
    <property type="match status" value="1"/>
</dbReference>
<dbReference type="STRING" id="931890.I6NDJ4"/>
<evidence type="ECO:0000256" key="2">
    <source>
        <dbReference type="SAM" id="Phobius"/>
    </source>
</evidence>
<feature type="transmembrane region" description="Helical" evidence="2">
    <location>
        <begin position="265"/>
        <end position="283"/>
    </location>
</feature>
<feature type="transmembrane region" description="Helical" evidence="2">
    <location>
        <begin position="233"/>
        <end position="259"/>
    </location>
</feature>
<feature type="transmembrane region" description="Helical" evidence="2">
    <location>
        <begin position="202"/>
        <end position="221"/>
    </location>
</feature>
<dbReference type="RefSeq" id="XP_003646953.1">
    <property type="nucleotide sequence ID" value="XM_003646905.1"/>
</dbReference>
<feature type="compositionally biased region" description="Basic and acidic residues" evidence="1">
    <location>
        <begin position="1"/>
        <end position="11"/>
    </location>
</feature>
<gene>
    <name evidence="3" type="ordered locus">Ecym_5381</name>
</gene>
<dbReference type="GO" id="GO:0006487">
    <property type="term" value="P:protein N-linked glycosylation"/>
    <property type="evidence" value="ECO:0007669"/>
    <property type="project" value="EnsemblFungi"/>
</dbReference>
<dbReference type="InParanoid" id="I6NDJ4"/>
<dbReference type="GeneID" id="11468470"/>
<keyword evidence="2" id="KW-1133">Transmembrane helix</keyword>
<keyword evidence="2" id="KW-0812">Transmembrane</keyword>
<dbReference type="OMA" id="SLMIRWI"/>
<sequence>MVAESSGREVVQDESSPLVMDRANGSSSLSPREVHNLRNVNQHHHHNHNHYLQDRSESLPEYLSSVPLTVSDSSGGASSSGQRCANSYNSLRNLSLSHLTAKQHFLVAICRDMALVPPICSLYSSLKIAWEFFRNAQNDILYPLSLATSFQNSWATYVKNNIRHQITNFGMSNPVSNFLPNREVLDDQAWLLSALSATRSSEYLLCSLWCLVSMYLSYSILDSLMVRWIMKYSTLAAILRMFSMSLVIVTMELLLLSSLSPNGDYYLHSWILISCILTGAYIWQSFLTSHLSYVDYNIPENISPPSSTGGVVGSGTSLSSVDRSIVPLSSQTTLLDSTQQQQQQQIQRKKKQRKNKAFRFEFAKKRSIDLYNITVFCVVPVGIASFITMLGLLRNLVIQRLDAEQVERFFKQMYQDS</sequence>
<evidence type="ECO:0000313" key="4">
    <source>
        <dbReference type="Proteomes" id="UP000006790"/>
    </source>
</evidence>
<protein>
    <recommendedName>
        <fullName evidence="5">N-glycosylation protein EOS1</fullName>
    </recommendedName>
</protein>
<keyword evidence="4" id="KW-1185">Reference proteome</keyword>
<proteinExistence type="predicted"/>
<dbReference type="GO" id="GO:0034599">
    <property type="term" value="P:cellular response to oxidative stress"/>
    <property type="evidence" value="ECO:0007669"/>
    <property type="project" value="EnsemblFungi"/>
</dbReference>
<dbReference type="OrthoDB" id="2139606at2759"/>
<dbReference type="PRINTS" id="PR02070">
    <property type="entry name" value="NGLYCOSEOS1"/>
</dbReference>
<dbReference type="FunCoup" id="I6NDJ4">
    <property type="interactions" value="17"/>
</dbReference>
<name>I6NDJ4_ERECY</name>